<name>A0ABW3M7S3_9PSEU</name>
<evidence type="ECO:0000313" key="2">
    <source>
        <dbReference type="Proteomes" id="UP001597045"/>
    </source>
</evidence>
<proteinExistence type="predicted"/>
<evidence type="ECO:0000313" key="1">
    <source>
        <dbReference type="EMBL" id="MFD1046407.1"/>
    </source>
</evidence>
<dbReference type="Gene3D" id="2.130.10.10">
    <property type="entry name" value="YVTN repeat-like/Quinoprotein amine dehydrogenase"/>
    <property type="match status" value="1"/>
</dbReference>
<dbReference type="InterPro" id="IPR015943">
    <property type="entry name" value="WD40/YVTN_repeat-like_dom_sf"/>
</dbReference>
<keyword evidence="2" id="KW-1185">Reference proteome</keyword>
<protein>
    <submittedName>
        <fullName evidence="1">WD40/YVTN/BNR-like repeat-containing protein</fullName>
    </submittedName>
</protein>
<gene>
    <name evidence="1" type="ORF">ACFQ1S_13000</name>
</gene>
<reference evidence="2" key="1">
    <citation type="journal article" date="2019" name="Int. J. Syst. Evol. Microbiol.">
        <title>The Global Catalogue of Microorganisms (GCM) 10K type strain sequencing project: providing services to taxonomists for standard genome sequencing and annotation.</title>
        <authorList>
            <consortium name="The Broad Institute Genomics Platform"/>
            <consortium name="The Broad Institute Genome Sequencing Center for Infectious Disease"/>
            <person name="Wu L."/>
            <person name="Ma J."/>
        </authorList>
    </citation>
    <scope>NUCLEOTIDE SEQUENCE [LARGE SCALE GENOMIC DNA]</scope>
    <source>
        <strain evidence="2">JCM 31486</strain>
    </source>
</reference>
<accession>A0ABW3M7S3</accession>
<comment type="caution">
    <text evidence="1">The sequence shown here is derived from an EMBL/GenBank/DDBJ whole genome shotgun (WGS) entry which is preliminary data.</text>
</comment>
<dbReference type="Proteomes" id="UP001597045">
    <property type="component" value="Unassembled WGS sequence"/>
</dbReference>
<dbReference type="EMBL" id="JBHTIS010000644">
    <property type="protein sequence ID" value="MFD1046407.1"/>
    <property type="molecule type" value="Genomic_DNA"/>
</dbReference>
<sequence>YLGTDTGRLWKTTDLGAHWTEFTGRGLPTRWVNAIVVDPTDANHVFVAYSGYREGDLAANIWETTDGGNTWDNISGRLPNAPVEMITYDQPRHRLYAATDLGVFVNRDGRTNWQRLGRGLPNTSILDIKITGDDRTLYAATFGRSVWAIRIDN</sequence>
<dbReference type="SUPFAM" id="SSF110296">
    <property type="entry name" value="Oligoxyloglucan reducing end-specific cellobiohydrolase"/>
    <property type="match status" value="1"/>
</dbReference>
<organism evidence="1 2">
    <name type="scientific">Kibdelosporangium lantanae</name>
    <dbReference type="NCBI Taxonomy" id="1497396"/>
    <lineage>
        <taxon>Bacteria</taxon>
        <taxon>Bacillati</taxon>
        <taxon>Actinomycetota</taxon>
        <taxon>Actinomycetes</taxon>
        <taxon>Pseudonocardiales</taxon>
        <taxon>Pseudonocardiaceae</taxon>
        <taxon>Kibdelosporangium</taxon>
    </lineage>
</organism>
<feature type="non-terminal residue" evidence="1">
    <location>
        <position position="1"/>
    </location>
</feature>